<evidence type="ECO:0000313" key="3">
    <source>
        <dbReference type="EMBL" id="TFY96707.1"/>
    </source>
</evidence>
<keyword evidence="1" id="KW-0418">Kinase</keyword>
<reference evidence="3 4" key="1">
    <citation type="submission" date="2019-03" db="EMBL/GenBank/DDBJ databases">
        <title>Ramlibacter sp. 18x22-1, whole genome shotgun sequence.</title>
        <authorList>
            <person name="Zhang X."/>
            <person name="Feng G."/>
            <person name="Zhu H."/>
        </authorList>
    </citation>
    <scope>NUCLEOTIDE SEQUENCE [LARGE SCALE GENOMIC DNA]</scope>
    <source>
        <strain evidence="3 4">18x22-1</strain>
    </source>
</reference>
<dbReference type="Proteomes" id="UP000297839">
    <property type="component" value="Unassembled WGS sequence"/>
</dbReference>
<comment type="caution">
    <text evidence="3">The sequence shown here is derived from an EMBL/GenBank/DDBJ whole genome shotgun (WGS) entry which is preliminary data.</text>
</comment>
<dbReference type="InterPro" id="IPR003594">
    <property type="entry name" value="HATPase_dom"/>
</dbReference>
<keyword evidence="4" id="KW-1185">Reference proteome</keyword>
<organism evidence="3 4">
    <name type="scientific">Ramlibacter humi</name>
    <dbReference type="NCBI Taxonomy" id="2530451"/>
    <lineage>
        <taxon>Bacteria</taxon>
        <taxon>Pseudomonadati</taxon>
        <taxon>Pseudomonadota</taxon>
        <taxon>Betaproteobacteria</taxon>
        <taxon>Burkholderiales</taxon>
        <taxon>Comamonadaceae</taxon>
        <taxon>Ramlibacter</taxon>
    </lineage>
</organism>
<feature type="domain" description="Histidine kinase/HSP90-like ATPase" evidence="2">
    <location>
        <begin position="8"/>
        <end position="137"/>
    </location>
</feature>
<dbReference type="InterPro" id="IPR050267">
    <property type="entry name" value="Anti-sigma-factor_SerPK"/>
</dbReference>
<keyword evidence="3" id="KW-0547">Nucleotide-binding</keyword>
<dbReference type="GO" id="GO:0005524">
    <property type="term" value="F:ATP binding"/>
    <property type="evidence" value="ECO:0007669"/>
    <property type="project" value="UniProtKB-KW"/>
</dbReference>
<proteinExistence type="predicted"/>
<dbReference type="RefSeq" id="WP_135251600.1">
    <property type="nucleotide sequence ID" value="NZ_SMLK01000010.1"/>
</dbReference>
<dbReference type="GO" id="GO:0004674">
    <property type="term" value="F:protein serine/threonine kinase activity"/>
    <property type="evidence" value="ECO:0007669"/>
    <property type="project" value="UniProtKB-KW"/>
</dbReference>
<evidence type="ECO:0000259" key="2">
    <source>
        <dbReference type="Pfam" id="PF13581"/>
    </source>
</evidence>
<dbReference type="EMBL" id="SMLK01000010">
    <property type="protein sequence ID" value="TFY96707.1"/>
    <property type="molecule type" value="Genomic_DNA"/>
</dbReference>
<dbReference type="PANTHER" id="PTHR35526">
    <property type="entry name" value="ANTI-SIGMA-F FACTOR RSBW-RELATED"/>
    <property type="match status" value="1"/>
</dbReference>
<dbReference type="InterPro" id="IPR036890">
    <property type="entry name" value="HATPase_C_sf"/>
</dbReference>
<dbReference type="AlphaFoldDB" id="A0A4Z0BEF9"/>
<name>A0A4Z0BEF9_9BURK</name>
<dbReference type="CDD" id="cd16936">
    <property type="entry name" value="HATPase_RsbW-like"/>
    <property type="match status" value="1"/>
</dbReference>
<evidence type="ECO:0000313" key="4">
    <source>
        <dbReference type="Proteomes" id="UP000297839"/>
    </source>
</evidence>
<accession>A0A4Z0BEF9</accession>
<keyword evidence="3" id="KW-0067">ATP-binding</keyword>
<sequence>MQDLEFSLPATLADVAQATQRVRDWLPAWLDTGERDAVELALAEALTNIVEHGYAGLLPQDIRVRLVDRPGALEVDVWDRGHPIPLRRLEEADDTTFQFDPTDLEALPEGGMGLALIKAAFQEVRYRRRQGVNRLHLVRRM</sequence>
<dbReference type="SUPFAM" id="SSF55874">
    <property type="entry name" value="ATPase domain of HSP90 chaperone/DNA topoisomerase II/histidine kinase"/>
    <property type="match status" value="1"/>
</dbReference>
<dbReference type="Pfam" id="PF13581">
    <property type="entry name" value="HATPase_c_2"/>
    <property type="match status" value="1"/>
</dbReference>
<keyword evidence="1" id="KW-0723">Serine/threonine-protein kinase</keyword>
<gene>
    <name evidence="3" type="ORF">EZ216_20205</name>
</gene>
<evidence type="ECO:0000256" key="1">
    <source>
        <dbReference type="ARBA" id="ARBA00022527"/>
    </source>
</evidence>
<dbReference type="OrthoDB" id="327549at2"/>
<dbReference type="PANTHER" id="PTHR35526:SF3">
    <property type="entry name" value="ANTI-SIGMA-F FACTOR RSBW"/>
    <property type="match status" value="1"/>
</dbReference>
<dbReference type="Gene3D" id="3.30.565.10">
    <property type="entry name" value="Histidine kinase-like ATPase, C-terminal domain"/>
    <property type="match status" value="1"/>
</dbReference>
<protein>
    <submittedName>
        <fullName evidence="3">ATP-binding protein</fullName>
    </submittedName>
</protein>
<keyword evidence="1" id="KW-0808">Transferase</keyword>